<dbReference type="EnsemblPlants" id="AET3Gv20227700.8">
    <property type="protein sequence ID" value="AET3Gv20227700.8"/>
    <property type="gene ID" value="AET3Gv20227700"/>
</dbReference>
<evidence type="ECO:0000313" key="2">
    <source>
        <dbReference type="Proteomes" id="UP000015105"/>
    </source>
</evidence>
<dbReference type="EnsemblPlants" id="AET3Gv20227700.4">
    <property type="protein sequence ID" value="AET3Gv20227700.4"/>
    <property type="gene ID" value="AET3Gv20227700"/>
</dbReference>
<dbReference type="Gramene" id="AET3Gv20227700.7">
    <property type="protein sequence ID" value="AET3Gv20227700.7"/>
    <property type="gene ID" value="AET3Gv20227700"/>
</dbReference>
<dbReference type="Gramene" id="AET3Gv20227700.8">
    <property type="protein sequence ID" value="AET3Gv20227700.8"/>
    <property type="gene ID" value="AET3Gv20227700"/>
</dbReference>
<protein>
    <submittedName>
        <fullName evidence="1">Uncharacterized protein</fullName>
    </submittedName>
</protein>
<dbReference type="EnsemblPlants" id="AET3Gv20227700.9">
    <property type="protein sequence ID" value="AET3Gv20227700.9"/>
    <property type="gene ID" value="AET3Gv20227700"/>
</dbReference>
<reference evidence="1" key="4">
    <citation type="submission" date="2019-03" db="UniProtKB">
        <authorList>
            <consortium name="EnsemblPlants"/>
        </authorList>
    </citation>
    <scope>IDENTIFICATION</scope>
</reference>
<dbReference type="EnsemblPlants" id="AET3Gv20227700.7">
    <property type="protein sequence ID" value="AET3Gv20227700.7"/>
    <property type="gene ID" value="AET3Gv20227700"/>
</dbReference>
<organism evidence="1 2">
    <name type="scientific">Aegilops tauschii subsp. strangulata</name>
    <name type="common">Goatgrass</name>
    <dbReference type="NCBI Taxonomy" id="200361"/>
    <lineage>
        <taxon>Eukaryota</taxon>
        <taxon>Viridiplantae</taxon>
        <taxon>Streptophyta</taxon>
        <taxon>Embryophyta</taxon>
        <taxon>Tracheophyta</taxon>
        <taxon>Spermatophyta</taxon>
        <taxon>Magnoliopsida</taxon>
        <taxon>Liliopsida</taxon>
        <taxon>Poales</taxon>
        <taxon>Poaceae</taxon>
        <taxon>BOP clade</taxon>
        <taxon>Pooideae</taxon>
        <taxon>Triticodae</taxon>
        <taxon>Triticeae</taxon>
        <taxon>Triticinae</taxon>
        <taxon>Aegilops</taxon>
    </lineage>
</organism>
<dbReference type="Gramene" id="AET3Gv20227700.4">
    <property type="protein sequence ID" value="AET3Gv20227700.4"/>
    <property type="gene ID" value="AET3Gv20227700"/>
</dbReference>
<accession>A0A453E585</accession>
<dbReference type="PANTHER" id="PTHR38390">
    <property type="entry name" value="OS01G0103900 PROTEIN"/>
    <property type="match status" value="1"/>
</dbReference>
<dbReference type="AlphaFoldDB" id="A0A453E585"/>
<dbReference type="PANTHER" id="PTHR38390:SF2">
    <property type="entry name" value="OS01G0103900 PROTEIN"/>
    <property type="match status" value="1"/>
</dbReference>
<reference evidence="1" key="3">
    <citation type="journal article" date="2017" name="Nature">
        <title>Genome sequence of the progenitor of the wheat D genome Aegilops tauschii.</title>
        <authorList>
            <person name="Luo M.C."/>
            <person name="Gu Y.Q."/>
            <person name="Puiu D."/>
            <person name="Wang H."/>
            <person name="Twardziok S.O."/>
            <person name="Deal K.R."/>
            <person name="Huo N."/>
            <person name="Zhu T."/>
            <person name="Wang L."/>
            <person name="Wang Y."/>
            <person name="McGuire P.E."/>
            <person name="Liu S."/>
            <person name="Long H."/>
            <person name="Ramasamy R.K."/>
            <person name="Rodriguez J.C."/>
            <person name="Van S.L."/>
            <person name="Yuan L."/>
            <person name="Wang Z."/>
            <person name="Xia Z."/>
            <person name="Xiao L."/>
            <person name="Anderson O.D."/>
            <person name="Ouyang S."/>
            <person name="Liang Y."/>
            <person name="Zimin A.V."/>
            <person name="Pertea G."/>
            <person name="Qi P."/>
            <person name="Bennetzen J.L."/>
            <person name="Dai X."/>
            <person name="Dawson M.W."/>
            <person name="Muller H.G."/>
            <person name="Kugler K."/>
            <person name="Rivarola-Duarte L."/>
            <person name="Spannagl M."/>
            <person name="Mayer K.F.X."/>
            <person name="Lu F.H."/>
            <person name="Bevan M.W."/>
            <person name="Leroy P."/>
            <person name="Li P."/>
            <person name="You F.M."/>
            <person name="Sun Q."/>
            <person name="Liu Z."/>
            <person name="Lyons E."/>
            <person name="Wicker T."/>
            <person name="Salzberg S.L."/>
            <person name="Devos K.M."/>
            <person name="Dvorak J."/>
        </authorList>
    </citation>
    <scope>NUCLEOTIDE SEQUENCE [LARGE SCALE GENOMIC DNA]</scope>
    <source>
        <strain evidence="1">cv. AL8/78</strain>
    </source>
</reference>
<reference evidence="2" key="2">
    <citation type="journal article" date="2017" name="Nat. Plants">
        <title>The Aegilops tauschii genome reveals multiple impacts of transposons.</title>
        <authorList>
            <person name="Zhao G."/>
            <person name="Zou C."/>
            <person name="Li K."/>
            <person name="Wang K."/>
            <person name="Li T."/>
            <person name="Gao L."/>
            <person name="Zhang X."/>
            <person name="Wang H."/>
            <person name="Yang Z."/>
            <person name="Liu X."/>
            <person name="Jiang W."/>
            <person name="Mao L."/>
            <person name="Kong X."/>
            <person name="Jiao Y."/>
            <person name="Jia J."/>
        </authorList>
    </citation>
    <scope>NUCLEOTIDE SEQUENCE [LARGE SCALE GENOMIC DNA]</scope>
    <source>
        <strain evidence="2">cv. AL8/78</strain>
    </source>
</reference>
<name>A0A453E585_AEGTS</name>
<dbReference type="Gramene" id="AET3Gv20227700.9">
    <property type="protein sequence ID" value="AET3Gv20227700.9"/>
    <property type="gene ID" value="AET3Gv20227700"/>
</dbReference>
<sequence length="96" mass="10633">MDSYGLCETPFKLDPGLLCSAACDIETMKIGSLLCCCLLQPSEKGPMYEKGISQHPLDCRNISEGNVLCYCLALMVSTHFDVEALLDVRRCCCSWM</sequence>
<reference evidence="1" key="5">
    <citation type="journal article" date="2021" name="G3 (Bethesda)">
        <title>Aegilops tauschii genome assembly Aet v5.0 features greater sequence contiguity and improved annotation.</title>
        <authorList>
            <person name="Wang L."/>
            <person name="Zhu T."/>
            <person name="Rodriguez J.C."/>
            <person name="Deal K.R."/>
            <person name="Dubcovsky J."/>
            <person name="McGuire P.E."/>
            <person name="Lux T."/>
            <person name="Spannagl M."/>
            <person name="Mayer K.F.X."/>
            <person name="Baldrich P."/>
            <person name="Meyers B.C."/>
            <person name="Huo N."/>
            <person name="Gu Y.Q."/>
            <person name="Zhou H."/>
            <person name="Devos K.M."/>
            <person name="Bennetzen J.L."/>
            <person name="Unver T."/>
            <person name="Budak H."/>
            <person name="Gulick P.J."/>
            <person name="Galiba G."/>
            <person name="Kalapos B."/>
            <person name="Nelson D.R."/>
            <person name="Li P."/>
            <person name="You F.M."/>
            <person name="Luo M.C."/>
            <person name="Dvorak J."/>
        </authorList>
    </citation>
    <scope>NUCLEOTIDE SEQUENCE [LARGE SCALE GENOMIC DNA]</scope>
    <source>
        <strain evidence="1">cv. AL8/78</strain>
    </source>
</reference>
<proteinExistence type="predicted"/>
<evidence type="ECO:0000313" key="1">
    <source>
        <dbReference type="EnsemblPlants" id="AET3Gv20227700.10"/>
    </source>
</evidence>
<dbReference type="Proteomes" id="UP000015105">
    <property type="component" value="Chromosome 3D"/>
</dbReference>
<dbReference type="EnsemblPlants" id="AET3Gv20227700.10">
    <property type="protein sequence ID" value="AET3Gv20227700.10"/>
    <property type="gene ID" value="AET3Gv20227700"/>
</dbReference>
<keyword evidence="2" id="KW-1185">Reference proteome</keyword>
<dbReference type="Gramene" id="AET3Gv20227700.10">
    <property type="protein sequence ID" value="AET3Gv20227700.10"/>
    <property type="gene ID" value="AET3Gv20227700"/>
</dbReference>
<reference evidence="2" key="1">
    <citation type="journal article" date="2014" name="Science">
        <title>Ancient hybridizations among the ancestral genomes of bread wheat.</title>
        <authorList>
            <consortium name="International Wheat Genome Sequencing Consortium,"/>
            <person name="Marcussen T."/>
            <person name="Sandve S.R."/>
            <person name="Heier L."/>
            <person name="Spannagl M."/>
            <person name="Pfeifer M."/>
            <person name="Jakobsen K.S."/>
            <person name="Wulff B.B."/>
            <person name="Steuernagel B."/>
            <person name="Mayer K.F."/>
            <person name="Olsen O.A."/>
        </authorList>
    </citation>
    <scope>NUCLEOTIDE SEQUENCE [LARGE SCALE GENOMIC DNA]</scope>
    <source>
        <strain evidence="2">cv. AL8/78</strain>
    </source>
</reference>